<organism evidence="1 2">
    <name type="scientific">Crocosphaera subtropica (strain ATCC 51142 / BH68)</name>
    <name type="common">Cyanothece sp. (strain ATCC 51142)</name>
    <dbReference type="NCBI Taxonomy" id="43989"/>
    <lineage>
        <taxon>Bacteria</taxon>
        <taxon>Bacillati</taxon>
        <taxon>Cyanobacteriota</taxon>
        <taxon>Cyanophyceae</taxon>
        <taxon>Oscillatoriophycideae</taxon>
        <taxon>Chroococcales</taxon>
        <taxon>Aphanothecaceae</taxon>
        <taxon>Crocosphaera</taxon>
        <taxon>Crocosphaera subtropica</taxon>
    </lineage>
</organism>
<evidence type="ECO:0000313" key="2">
    <source>
        <dbReference type="Proteomes" id="UP000001203"/>
    </source>
</evidence>
<dbReference type="EMBL" id="CP000806">
    <property type="protein sequence ID" value="ACB50461.1"/>
    <property type="molecule type" value="Genomic_DNA"/>
</dbReference>
<name>B1WTZ5_CROS5</name>
<dbReference type="AlphaFoldDB" id="B1WTZ5"/>
<reference evidence="1 2" key="1">
    <citation type="journal article" date="2008" name="Proc. Natl. Acad. Sci. U.S.A.">
        <title>The genome of Cyanothece 51142, a unicellular diazotrophic cyanobacterium important in the marine nitrogen cycle.</title>
        <authorList>
            <person name="Welsh E.A."/>
            <person name="Liberton M."/>
            <person name="Stoeckel J."/>
            <person name="Loh T."/>
            <person name="Elvitigala T."/>
            <person name="Wang C."/>
            <person name="Wollam A."/>
            <person name="Fulton R.S."/>
            <person name="Clifton S.W."/>
            <person name="Jacobs J.M."/>
            <person name="Aurora R."/>
            <person name="Ghosh B.K."/>
            <person name="Sherman L.A."/>
            <person name="Smith R.D."/>
            <person name="Wilson R.K."/>
            <person name="Pakrasi H.B."/>
        </authorList>
    </citation>
    <scope>NUCLEOTIDE SEQUENCE [LARGE SCALE GENOMIC DNA]</scope>
    <source>
        <strain evidence="2">ATCC 51142 / BH68</strain>
    </source>
</reference>
<evidence type="ECO:0000313" key="1">
    <source>
        <dbReference type="EMBL" id="ACB50461.1"/>
    </source>
</evidence>
<dbReference type="Proteomes" id="UP000001203">
    <property type="component" value="Chromosome circular"/>
</dbReference>
<protein>
    <submittedName>
        <fullName evidence="1">Uncharacterized protein</fullName>
    </submittedName>
</protein>
<keyword evidence="2" id="KW-1185">Reference proteome</keyword>
<sequence length="30" mass="3466">MELLLTALDKKNIIQLTNRRAIAYRCVASF</sequence>
<accession>B1WTZ5</accession>
<gene>
    <name evidence="1" type="ordered locus">cce_1111</name>
</gene>
<proteinExistence type="predicted"/>
<dbReference type="HOGENOM" id="CLU_3403079_0_0_3"/>
<dbReference type="KEGG" id="cyt:cce_1111"/>